<accession>A0A327YIR7</accession>
<keyword evidence="2" id="KW-1185">Reference proteome</keyword>
<gene>
    <name evidence="1" type="ORF">B0I26_1042</name>
</gene>
<evidence type="ECO:0000313" key="2">
    <source>
        <dbReference type="Proteomes" id="UP000248555"/>
    </source>
</evidence>
<proteinExistence type="predicted"/>
<comment type="caution">
    <text evidence="1">The sequence shown here is derived from an EMBL/GenBank/DDBJ whole genome shotgun (WGS) entry which is preliminary data.</text>
</comment>
<dbReference type="OrthoDB" id="2991070at2"/>
<evidence type="ECO:0000313" key="1">
    <source>
        <dbReference type="EMBL" id="RAK20351.1"/>
    </source>
</evidence>
<sequence>MNENVWEFMGIQRTDQTESDRLLTSIMNRMMSSLSHFTNLYPSDFSSFAEMVKYGKAINNDHSYFWDWMDEYGIGYIKTIGKTTLPDTEETLNFLSYRQLLLEMDIENGIASNLFLSISELLTAVNEFIRVHLEPAVTYVEHDFGIFEEPIICQGKLNSEQENIEWEFLLSPADLQQGFCYKFY</sequence>
<protein>
    <submittedName>
        <fullName evidence="1">Uncharacterized protein</fullName>
    </submittedName>
</protein>
<dbReference type="EMBL" id="QLMH01000004">
    <property type="protein sequence ID" value="RAK20351.1"/>
    <property type="molecule type" value="Genomic_DNA"/>
</dbReference>
<reference evidence="1 2" key="1">
    <citation type="submission" date="2018-06" db="EMBL/GenBank/DDBJ databases">
        <title>Genomic Encyclopedia of Type Strains, Phase III (KMG-III): the genomes of soil and plant-associated and newly described type strains.</title>
        <authorList>
            <person name="Whitman W."/>
        </authorList>
    </citation>
    <scope>NUCLEOTIDE SEQUENCE [LARGE SCALE GENOMIC DNA]</scope>
    <source>
        <strain evidence="1 2">CGMCC 1.8979</strain>
    </source>
</reference>
<organism evidence="1 2">
    <name type="scientific">Paranoxybacillus vitaminiphilus</name>
    <dbReference type="NCBI Taxonomy" id="581036"/>
    <lineage>
        <taxon>Bacteria</taxon>
        <taxon>Bacillati</taxon>
        <taxon>Bacillota</taxon>
        <taxon>Bacilli</taxon>
        <taxon>Bacillales</taxon>
        <taxon>Anoxybacillaceae</taxon>
        <taxon>Paranoxybacillus</taxon>
    </lineage>
</organism>
<dbReference type="RefSeq" id="WP_111644662.1">
    <property type="nucleotide sequence ID" value="NZ_QLMH01000004.1"/>
</dbReference>
<name>A0A327YIR7_9BACL</name>
<dbReference type="Proteomes" id="UP000248555">
    <property type="component" value="Unassembled WGS sequence"/>
</dbReference>
<dbReference type="AlphaFoldDB" id="A0A327YIR7"/>